<name>A0AAN6VIJ9_9PEZI</name>
<sequence length="130" mass="13978">MSQREAYIPPVRERSGRGSNTPSHNGNETPSHNGGNDTPSHSGNSTPGGPDAPAPARTSRTTTMTSGIHHPLQAPVRPPLKADRSEYDTPDQKVYYLCAACNQTSGFKANDQLRCLSCGGVTMYKPRVKQ</sequence>
<dbReference type="InterPro" id="IPR006591">
    <property type="entry name" value="RNAP_P/RPABC4"/>
</dbReference>
<dbReference type="Gene3D" id="2.20.28.30">
    <property type="entry name" value="RNA polymerase ii, chain L"/>
    <property type="match status" value="1"/>
</dbReference>
<dbReference type="SUPFAM" id="SSF63393">
    <property type="entry name" value="RNA polymerase subunits"/>
    <property type="match status" value="1"/>
</dbReference>
<dbReference type="Pfam" id="PF03604">
    <property type="entry name" value="Zn_ribbon_RPAB4"/>
    <property type="match status" value="1"/>
</dbReference>
<evidence type="ECO:0000256" key="3">
    <source>
        <dbReference type="SAM" id="MobiDB-lite"/>
    </source>
</evidence>
<reference evidence="4" key="2">
    <citation type="submission" date="2023-05" db="EMBL/GenBank/DDBJ databases">
        <authorList>
            <consortium name="Lawrence Berkeley National Laboratory"/>
            <person name="Steindorff A."/>
            <person name="Hensen N."/>
            <person name="Bonometti L."/>
            <person name="Westerberg I."/>
            <person name="Brannstrom I.O."/>
            <person name="Guillou S."/>
            <person name="Cros-Aarteil S."/>
            <person name="Calhoun S."/>
            <person name="Haridas S."/>
            <person name="Kuo A."/>
            <person name="Mondo S."/>
            <person name="Pangilinan J."/>
            <person name="Riley R."/>
            <person name="Labutti K."/>
            <person name="Andreopoulos B."/>
            <person name="Lipzen A."/>
            <person name="Chen C."/>
            <person name="Yanf M."/>
            <person name="Daum C."/>
            <person name="Ng V."/>
            <person name="Clum A."/>
            <person name="Ohm R."/>
            <person name="Martin F."/>
            <person name="Silar P."/>
            <person name="Natvig D."/>
            <person name="Lalanne C."/>
            <person name="Gautier V."/>
            <person name="Ament-Velasquez S.L."/>
            <person name="Kruys A."/>
            <person name="Hutchinson M.I."/>
            <person name="Powell A.J."/>
            <person name="Barry K."/>
            <person name="Miller A.N."/>
            <person name="Grigoriev I.V."/>
            <person name="Debuchy R."/>
            <person name="Gladieux P."/>
            <person name="Thoren M.H."/>
            <person name="Johannesson H."/>
        </authorList>
    </citation>
    <scope>NUCLEOTIDE SEQUENCE</scope>
    <source>
        <strain evidence="4">CBS 538.74</strain>
    </source>
</reference>
<gene>
    <name evidence="4" type="ORF">C8A00DRAFT_17093</name>
</gene>
<dbReference type="GO" id="GO:0006351">
    <property type="term" value="P:DNA-templated transcription"/>
    <property type="evidence" value="ECO:0007669"/>
    <property type="project" value="InterPro"/>
</dbReference>
<dbReference type="EMBL" id="MU857013">
    <property type="protein sequence ID" value="KAK4151496.1"/>
    <property type="molecule type" value="Genomic_DNA"/>
</dbReference>
<dbReference type="GO" id="GO:0003899">
    <property type="term" value="F:DNA-directed RNA polymerase activity"/>
    <property type="evidence" value="ECO:0007669"/>
    <property type="project" value="InterPro"/>
</dbReference>
<dbReference type="InterPro" id="IPR029040">
    <property type="entry name" value="RPABC4/Spt4"/>
</dbReference>
<evidence type="ECO:0000313" key="5">
    <source>
        <dbReference type="Proteomes" id="UP001302745"/>
    </source>
</evidence>
<dbReference type="GO" id="GO:0003677">
    <property type="term" value="F:DNA binding"/>
    <property type="evidence" value="ECO:0007669"/>
    <property type="project" value="InterPro"/>
</dbReference>
<protein>
    <submittedName>
        <fullName evidence="4">Uncharacterized protein</fullName>
    </submittedName>
</protein>
<feature type="region of interest" description="Disordered" evidence="3">
    <location>
        <begin position="1"/>
        <end position="87"/>
    </location>
</feature>
<keyword evidence="1" id="KW-0479">Metal-binding</keyword>
<reference evidence="4" key="1">
    <citation type="journal article" date="2023" name="Mol. Phylogenet. Evol.">
        <title>Genome-scale phylogeny and comparative genomics of the fungal order Sordariales.</title>
        <authorList>
            <person name="Hensen N."/>
            <person name="Bonometti L."/>
            <person name="Westerberg I."/>
            <person name="Brannstrom I.O."/>
            <person name="Guillou S."/>
            <person name="Cros-Aarteil S."/>
            <person name="Calhoun S."/>
            <person name="Haridas S."/>
            <person name="Kuo A."/>
            <person name="Mondo S."/>
            <person name="Pangilinan J."/>
            <person name="Riley R."/>
            <person name="LaButti K."/>
            <person name="Andreopoulos B."/>
            <person name="Lipzen A."/>
            <person name="Chen C."/>
            <person name="Yan M."/>
            <person name="Daum C."/>
            <person name="Ng V."/>
            <person name="Clum A."/>
            <person name="Steindorff A."/>
            <person name="Ohm R.A."/>
            <person name="Martin F."/>
            <person name="Silar P."/>
            <person name="Natvig D.O."/>
            <person name="Lalanne C."/>
            <person name="Gautier V."/>
            <person name="Ament-Velasquez S.L."/>
            <person name="Kruys A."/>
            <person name="Hutchinson M.I."/>
            <person name="Powell A.J."/>
            <person name="Barry K."/>
            <person name="Miller A.N."/>
            <person name="Grigoriev I.V."/>
            <person name="Debuchy R."/>
            <person name="Gladieux P."/>
            <person name="Hiltunen Thoren M."/>
            <person name="Johannesson H."/>
        </authorList>
    </citation>
    <scope>NUCLEOTIDE SEQUENCE</scope>
    <source>
        <strain evidence="4">CBS 538.74</strain>
    </source>
</reference>
<accession>A0AAN6VIJ9</accession>
<keyword evidence="5" id="KW-1185">Reference proteome</keyword>
<proteinExistence type="predicted"/>
<dbReference type="Proteomes" id="UP001302745">
    <property type="component" value="Unassembled WGS sequence"/>
</dbReference>
<evidence type="ECO:0000313" key="4">
    <source>
        <dbReference type="EMBL" id="KAK4151496.1"/>
    </source>
</evidence>
<organism evidence="4 5">
    <name type="scientific">Chaetomidium leptoderma</name>
    <dbReference type="NCBI Taxonomy" id="669021"/>
    <lineage>
        <taxon>Eukaryota</taxon>
        <taxon>Fungi</taxon>
        <taxon>Dikarya</taxon>
        <taxon>Ascomycota</taxon>
        <taxon>Pezizomycotina</taxon>
        <taxon>Sordariomycetes</taxon>
        <taxon>Sordariomycetidae</taxon>
        <taxon>Sordariales</taxon>
        <taxon>Chaetomiaceae</taxon>
        <taxon>Chaetomidium</taxon>
    </lineage>
</organism>
<feature type="compositionally biased region" description="Low complexity" evidence="3">
    <location>
        <begin position="54"/>
        <end position="66"/>
    </location>
</feature>
<feature type="compositionally biased region" description="Polar residues" evidence="3">
    <location>
        <begin position="17"/>
        <end position="47"/>
    </location>
</feature>
<comment type="caution">
    <text evidence="4">The sequence shown here is derived from an EMBL/GenBank/DDBJ whole genome shotgun (WGS) entry which is preliminary data.</text>
</comment>
<evidence type="ECO:0000256" key="1">
    <source>
        <dbReference type="ARBA" id="ARBA00022723"/>
    </source>
</evidence>
<keyword evidence="2" id="KW-0862">Zinc</keyword>
<dbReference type="AlphaFoldDB" id="A0AAN6VIJ9"/>
<dbReference type="GO" id="GO:0046872">
    <property type="term" value="F:metal ion binding"/>
    <property type="evidence" value="ECO:0007669"/>
    <property type="project" value="UniProtKB-KW"/>
</dbReference>
<evidence type="ECO:0000256" key="2">
    <source>
        <dbReference type="ARBA" id="ARBA00022833"/>
    </source>
</evidence>